<evidence type="ECO:0000256" key="8">
    <source>
        <dbReference type="RuleBase" id="RU365081"/>
    </source>
</evidence>
<dbReference type="AlphaFoldDB" id="A0A1Z5KMC3"/>
<feature type="domain" description="RRM" evidence="11">
    <location>
        <begin position="259"/>
        <end position="337"/>
    </location>
</feature>
<keyword evidence="4 8" id="KW-0697">Rotamase</keyword>
<comment type="caution">
    <text evidence="12">The sequence shown here is derived from an EMBL/GenBank/DDBJ whole genome shotgun (WGS) entry which is preliminary data.</text>
</comment>
<dbReference type="PROSITE" id="PS50072">
    <property type="entry name" value="CSA_PPIASE_2"/>
    <property type="match status" value="1"/>
</dbReference>
<evidence type="ECO:0000313" key="13">
    <source>
        <dbReference type="Proteomes" id="UP000198406"/>
    </source>
</evidence>
<feature type="compositionally biased region" description="Acidic residues" evidence="9">
    <location>
        <begin position="205"/>
        <end position="218"/>
    </location>
</feature>
<organism evidence="12 13">
    <name type="scientific">Fistulifera solaris</name>
    <name type="common">Oleaginous diatom</name>
    <dbReference type="NCBI Taxonomy" id="1519565"/>
    <lineage>
        <taxon>Eukaryota</taxon>
        <taxon>Sar</taxon>
        <taxon>Stramenopiles</taxon>
        <taxon>Ochrophyta</taxon>
        <taxon>Bacillariophyta</taxon>
        <taxon>Bacillariophyceae</taxon>
        <taxon>Bacillariophycidae</taxon>
        <taxon>Naviculales</taxon>
        <taxon>Naviculaceae</taxon>
        <taxon>Fistulifera</taxon>
    </lineage>
</organism>
<dbReference type="InterPro" id="IPR035979">
    <property type="entry name" value="RBD_domain_sf"/>
</dbReference>
<dbReference type="PROSITE" id="PS50102">
    <property type="entry name" value="RRM"/>
    <property type="match status" value="1"/>
</dbReference>
<evidence type="ECO:0000256" key="6">
    <source>
        <dbReference type="ARBA" id="ARBA00023242"/>
    </source>
</evidence>
<dbReference type="GO" id="GO:0003723">
    <property type="term" value="F:RNA binding"/>
    <property type="evidence" value="ECO:0007669"/>
    <property type="project" value="UniProtKB-UniRule"/>
</dbReference>
<evidence type="ECO:0000256" key="3">
    <source>
        <dbReference type="ARBA" id="ARBA00022884"/>
    </source>
</evidence>
<dbReference type="InterPro" id="IPR000504">
    <property type="entry name" value="RRM_dom"/>
</dbReference>
<dbReference type="InterPro" id="IPR029000">
    <property type="entry name" value="Cyclophilin-like_dom_sf"/>
</dbReference>
<dbReference type="Pfam" id="PF00160">
    <property type="entry name" value="Pro_isomerase"/>
    <property type="match status" value="1"/>
</dbReference>
<proteinExistence type="inferred from homology"/>
<keyword evidence="13" id="KW-1185">Reference proteome</keyword>
<accession>A0A1Z5KMC3</accession>
<feature type="domain" description="PPIase cyclophilin-type" evidence="10">
    <location>
        <begin position="6"/>
        <end position="165"/>
    </location>
</feature>
<evidence type="ECO:0000256" key="5">
    <source>
        <dbReference type="ARBA" id="ARBA00023235"/>
    </source>
</evidence>
<comment type="function">
    <text evidence="8">PPIases accelerate the folding of proteins. It catalyzes the cis-trans isomerization of proline imidic peptide bonds in oligopeptides.</text>
</comment>
<feature type="compositionally biased region" description="Basic and acidic residues" evidence="9">
    <location>
        <begin position="219"/>
        <end position="234"/>
    </location>
</feature>
<dbReference type="EMBL" id="BDSP01000257">
    <property type="protein sequence ID" value="GAX27474.1"/>
    <property type="molecule type" value="Genomic_DNA"/>
</dbReference>
<dbReference type="SMART" id="SM00360">
    <property type="entry name" value="RRM"/>
    <property type="match status" value="1"/>
</dbReference>
<gene>
    <name evidence="12" type="ORF">FisN_23Hh061</name>
</gene>
<dbReference type="Proteomes" id="UP000198406">
    <property type="component" value="Unassembled WGS sequence"/>
</dbReference>
<evidence type="ECO:0000256" key="4">
    <source>
        <dbReference type="ARBA" id="ARBA00023110"/>
    </source>
</evidence>
<dbReference type="SUPFAM" id="SSF50891">
    <property type="entry name" value="Cyclophilin-like"/>
    <property type="match status" value="1"/>
</dbReference>
<evidence type="ECO:0000256" key="7">
    <source>
        <dbReference type="PROSITE-ProRule" id="PRU00176"/>
    </source>
</evidence>
<evidence type="ECO:0000256" key="1">
    <source>
        <dbReference type="ARBA" id="ARBA00000971"/>
    </source>
</evidence>
<reference evidence="12 13" key="1">
    <citation type="journal article" date="2015" name="Plant Cell">
        <title>Oil accumulation by the oleaginous diatom Fistulifera solaris as revealed by the genome and transcriptome.</title>
        <authorList>
            <person name="Tanaka T."/>
            <person name="Maeda Y."/>
            <person name="Veluchamy A."/>
            <person name="Tanaka M."/>
            <person name="Abida H."/>
            <person name="Marechal E."/>
            <person name="Bowler C."/>
            <person name="Muto M."/>
            <person name="Sunaga Y."/>
            <person name="Tanaka M."/>
            <person name="Yoshino T."/>
            <person name="Taniguchi T."/>
            <person name="Fukuda Y."/>
            <person name="Nemoto M."/>
            <person name="Matsumoto M."/>
            <person name="Wong P.S."/>
            <person name="Aburatani S."/>
            <person name="Fujibuchi W."/>
        </authorList>
    </citation>
    <scope>NUCLEOTIDE SEQUENCE [LARGE SCALE GENOMIC DNA]</scope>
    <source>
        <strain evidence="12 13">JPCC DA0580</strain>
    </source>
</reference>
<evidence type="ECO:0000256" key="9">
    <source>
        <dbReference type="SAM" id="MobiDB-lite"/>
    </source>
</evidence>
<dbReference type="EC" id="5.2.1.8" evidence="8"/>
<feature type="region of interest" description="Disordered" evidence="9">
    <location>
        <begin position="187"/>
        <end position="234"/>
    </location>
</feature>
<dbReference type="SUPFAM" id="SSF54928">
    <property type="entry name" value="RNA-binding domain, RBD"/>
    <property type="match status" value="1"/>
</dbReference>
<comment type="subcellular location">
    <subcellularLocation>
        <location evidence="2 8">Nucleus</location>
    </subcellularLocation>
</comment>
<feature type="compositionally biased region" description="Basic and acidic residues" evidence="9">
    <location>
        <begin position="193"/>
        <end position="204"/>
    </location>
</feature>
<protein>
    <recommendedName>
        <fullName evidence="8">Peptidyl-prolyl cis-trans isomerase</fullName>
        <shortName evidence="8">PPIase</shortName>
        <ecNumber evidence="8">5.2.1.8</ecNumber>
    </recommendedName>
</protein>
<dbReference type="PANTHER" id="PTHR45843:SF1">
    <property type="entry name" value="PEPTIDYL-PROLYL CIS-TRANS ISOMERASE-LIKE 4"/>
    <property type="match status" value="1"/>
</dbReference>
<evidence type="ECO:0000259" key="11">
    <source>
        <dbReference type="PROSITE" id="PS50102"/>
    </source>
</evidence>
<dbReference type="InParanoid" id="A0A1Z5KMC3"/>
<dbReference type="PANTHER" id="PTHR45843">
    <property type="entry name" value="PEPTIDYL-PROLYL CIS-TRANS ISOMERASE-LIKE 4"/>
    <property type="match status" value="1"/>
</dbReference>
<dbReference type="Gene3D" id="2.40.100.10">
    <property type="entry name" value="Cyclophilin-like"/>
    <property type="match status" value="1"/>
</dbReference>
<dbReference type="Pfam" id="PF00076">
    <property type="entry name" value="RRM_1"/>
    <property type="match status" value="1"/>
</dbReference>
<evidence type="ECO:0000313" key="12">
    <source>
        <dbReference type="EMBL" id="GAX27474.1"/>
    </source>
</evidence>
<sequence>MALLLETALGDIVIDLDYKGSPALTRNVLQLAKANAYKSNLIYKVLPQRFCMTGCPVGDGSGGTSIQGLLKGTKTAVSTDTSRLLSPLEMQEKGRVAVQGQSMGSQFLITIDQGKDHALDGIEGDFYSIGIVTEDDNHVLDKINAAYLDPNNRPFADIRILSALVVYDPFENEHSAELIEYIKKCPSASPERPPQETVEKRISVDEIDMEDNEDDNSSVDERKQRRLQEEEQQREAQSRAVVLEMLGDLPSADMKAPENVLFICKLNPVTTDEDLELIFSRFDQAVKVEIIRDHDTGDSLQYAFAEFTTPEQAQEAYFKMNHALVDDRRILIRINRTAGSRGDRTNGNNQAGIGEESIDTVKAEVFHKNTRRMHVIYNGEGMITTTRMISDMIVTSAKVQVKFATEIATTTMIASEEHDIFVKKIGYTRAETINMRTAKTLVTNDIEVMIQEDMTKSF</sequence>
<dbReference type="InterPro" id="IPR035542">
    <property type="entry name" value="CRIP"/>
</dbReference>
<keyword evidence="6 8" id="KW-0539">Nucleus</keyword>
<dbReference type="Gene3D" id="3.30.70.330">
    <property type="match status" value="1"/>
</dbReference>
<dbReference type="InterPro" id="IPR012677">
    <property type="entry name" value="Nucleotide-bd_a/b_plait_sf"/>
</dbReference>
<name>A0A1Z5KMC3_FISSO</name>
<dbReference type="InterPro" id="IPR002130">
    <property type="entry name" value="Cyclophilin-type_PPIase_dom"/>
</dbReference>
<keyword evidence="3 7" id="KW-0694">RNA-binding</keyword>
<evidence type="ECO:0000256" key="2">
    <source>
        <dbReference type="ARBA" id="ARBA00004123"/>
    </source>
</evidence>
<keyword evidence="5 8" id="KW-0413">Isomerase</keyword>
<dbReference type="GO" id="GO:0005634">
    <property type="term" value="C:nucleus"/>
    <property type="evidence" value="ECO:0007669"/>
    <property type="project" value="UniProtKB-SubCell"/>
</dbReference>
<dbReference type="OrthoDB" id="2083at2759"/>
<comment type="similarity">
    <text evidence="8">Belongs to the cyclophilin-type PPIase family. PPIL4 subfamily.</text>
</comment>
<evidence type="ECO:0000259" key="10">
    <source>
        <dbReference type="PROSITE" id="PS50072"/>
    </source>
</evidence>
<comment type="catalytic activity">
    <reaction evidence="1 8">
        <text>[protein]-peptidylproline (omega=180) = [protein]-peptidylproline (omega=0)</text>
        <dbReference type="Rhea" id="RHEA:16237"/>
        <dbReference type="Rhea" id="RHEA-COMP:10747"/>
        <dbReference type="Rhea" id="RHEA-COMP:10748"/>
        <dbReference type="ChEBI" id="CHEBI:83833"/>
        <dbReference type="ChEBI" id="CHEBI:83834"/>
        <dbReference type="EC" id="5.2.1.8"/>
    </reaction>
</comment>
<dbReference type="GO" id="GO:0003755">
    <property type="term" value="F:peptidyl-prolyl cis-trans isomerase activity"/>
    <property type="evidence" value="ECO:0007669"/>
    <property type="project" value="UniProtKB-UniRule"/>
</dbReference>